<evidence type="ECO:0000259" key="7">
    <source>
        <dbReference type="PROSITE" id="PS50240"/>
    </source>
</evidence>
<name>A0A8D2IYC7_VARKO</name>
<evidence type="ECO:0000256" key="4">
    <source>
        <dbReference type="ARBA" id="ARBA00022825"/>
    </source>
</evidence>
<dbReference type="InterPro" id="IPR001254">
    <property type="entry name" value="Trypsin_dom"/>
</dbReference>
<evidence type="ECO:0000256" key="3">
    <source>
        <dbReference type="ARBA" id="ARBA00022801"/>
    </source>
</evidence>
<keyword evidence="9" id="KW-1185">Reference proteome</keyword>
<evidence type="ECO:0000256" key="6">
    <source>
        <dbReference type="RuleBase" id="RU363034"/>
    </source>
</evidence>
<dbReference type="Proteomes" id="UP000694545">
    <property type="component" value="Unplaced"/>
</dbReference>
<dbReference type="AlphaFoldDB" id="A0A8D2IYC7"/>
<dbReference type="PROSITE" id="PS00135">
    <property type="entry name" value="TRYPSIN_SER"/>
    <property type="match status" value="1"/>
</dbReference>
<dbReference type="InterPro" id="IPR043504">
    <property type="entry name" value="Peptidase_S1_PA_chymotrypsin"/>
</dbReference>
<reference evidence="8" key="1">
    <citation type="submission" date="2025-08" db="UniProtKB">
        <authorList>
            <consortium name="Ensembl"/>
        </authorList>
    </citation>
    <scope>IDENTIFICATION</scope>
</reference>
<dbReference type="PROSITE" id="PS50240">
    <property type="entry name" value="TRYPSIN_DOM"/>
    <property type="match status" value="1"/>
</dbReference>
<keyword evidence="5" id="KW-1015">Disulfide bond</keyword>
<dbReference type="Pfam" id="PF00089">
    <property type="entry name" value="Trypsin"/>
    <property type="match status" value="1"/>
</dbReference>
<dbReference type="GO" id="GO:0004252">
    <property type="term" value="F:serine-type endopeptidase activity"/>
    <property type="evidence" value="ECO:0007669"/>
    <property type="project" value="InterPro"/>
</dbReference>
<dbReference type="Ensembl" id="ENSVKKT00000001190.1">
    <property type="protein sequence ID" value="ENSVKKP00000001143.1"/>
    <property type="gene ID" value="ENSVKKG00000000169.1"/>
</dbReference>
<evidence type="ECO:0000256" key="5">
    <source>
        <dbReference type="ARBA" id="ARBA00023157"/>
    </source>
</evidence>
<keyword evidence="4 6" id="KW-0720">Serine protease</keyword>
<accession>A0A8D2IYC7</accession>
<protein>
    <recommendedName>
        <fullName evidence="7">Peptidase S1 domain-containing protein</fullName>
    </recommendedName>
</protein>
<dbReference type="PRINTS" id="PR00722">
    <property type="entry name" value="CHYMOTRYPSIN"/>
</dbReference>
<dbReference type="InterPro" id="IPR001314">
    <property type="entry name" value="Peptidase_S1A"/>
</dbReference>
<keyword evidence="2 6" id="KW-0645">Protease</keyword>
<dbReference type="GO" id="GO:0006508">
    <property type="term" value="P:proteolysis"/>
    <property type="evidence" value="ECO:0007669"/>
    <property type="project" value="UniProtKB-KW"/>
</dbReference>
<sequence>TLGGKFYYNPVVFQNFKPVMSEKSSGSRIVGGHEARPGAWPWQVSLQIYRIGVGYLHVCGGSLINNDSVLSAAHCTRKRMDPEIWRAVFGLHHLYSHKTYAIRRRVTKIMVHSRYDRESQENDIALFKLSKSVMFNEYVQPICIPDKYLILAKGTKCYIAGWGMQSENGTPSYLLQEAEIEIFPLEICNKMDWYAGTISQNNLCAGSETGHVDSCQGDSGGPLMCGFQNKKYYLIGITSYGYGCGRPKYPGIYVNVSMYRSWVVSRVSKNPTANIQCVLSLLTVAWVTISLVL</sequence>
<dbReference type="InterPro" id="IPR009003">
    <property type="entry name" value="Peptidase_S1_PA"/>
</dbReference>
<dbReference type="PANTHER" id="PTHR24252">
    <property type="entry name" value="ACROSIN-RELATED"/>
    <property type="match status" value="1"/>
</dbReference>
<dbReference type="PANTHER" id="PTHR24252:SF21">
    <property type="entry name" value="TRANSMEMBRANE SERINE PROTEASE 12"/>
    <property type="match status" value="1"/>
</dbReference>
<dbReference type="CDD" id="cd00190">
    <property type="entry name" value="Tryp_SPc"/>
    <property type="match status" value="1"/>
</dbReference>
<dbReference type="GO" id="GO:0035821">
    <property type="term" value="P:modulation of process of another organism"/>
    <property type="evidence" value="ECO:0007669"/>
    <property type="project" value="UniProtKB-ARBA"/>
</dbReference>
<dbReference type="InterPro" id="IPR033116">
    <property type="entry name" value="TRYPSIN_SER"/>
</dbReference>
<dbReference type="InterPro" id="IPR018114">
    <property type="entry name" value="TRYPSIN_HIS"/>
</dbReference>
<keyword evidence="3 6" id="KW-0378">Hydrolase</keyword>
<feature type="domain" description="Peptidase S1" evidence="7">
    <location>
        <begin position="29"/>
        <end position="268"/>
    </location>
</feature>
<evidence type="ECO:0000256" key="1">
    <source>
        <dbReference type="ARBA" id="ARBA00009228"/>
    </source>
</evidence>
<evidence type="ECO:0000313" key="8">
    <source>
        <dbReference type="Ensembl" id="ENSVKKP00000001143.1"/>
    </source>
</evidence>
<dbReference type="SMART" id="SM00020">
    <property type="entry name" value="Tryp_SPc"/>
    <property type="match status" value="1"/>
</dbReference>
<evidence type="ECO:0000256" key="2">
    <source>
        <dbReference type="ARBA" id="ARBA00022670"/>
    </source>
</evidence>
<dbReference type="GO" id="GO:0005576">
    <property type="term" value="C:extracellular region"/>
    <property type="evidence" value="ECO:0007669"/>
    <property type="project" value="UniProtKB-ARBA"/>
</dbReference>
<dbReference type="SUPFAM" id="SSF50494">
    <property type="entry name" value="Trypsin-like serine proteases"/>
    <property type="match status" value="1"/>
</dbReference>
<proteinExistence type="inferred from homology"/>
<comment type="similarity">
    <text evidence="1">Belongs to the peptidase S1 family. Snake venom subfamily.</text>
</comment>
<dbReference type="Gene3D" id="2.40.10.10">
    <property type="entry name" value="Trypsin-like serine proteases"/>
    <property type="match status" value="2"/>
</dbReference>
<dbReference type="FunFam" id="2.40.10.10:FF:000003">
    <property type="entry name" value="Transmembrane serine protease 3"/>
    <property type="match status" value="1"/>
</dbReference>
<evidence type="ECO:0000313" key="9">
    <source>
        <dbReference type="Proteomes" id="UP000694545"/>
    </source>
</evidence>
<dbReference type="PROSITE" id="PS00134">
    <property type="entry name" value="TRYPSIN_HIS"/>
    <property type="match status" value="1"/>
</dbReference>
<organism evidence="8 9">
    <name type="scientific">Varanus komodoensis</name>
    <name type="common">Komodo dragon</name>
    <dbReference type="NCBI Taxonomy" id="61221"/>
    <lineage>
        <taxon>Eukaryota</taxon>
        <taxon>Metazoa</taxon>
        <taxon>Chordata</taxon>
        <taxon>Craniata</taxon>
        <taxon>Vertebrata</taxon>
        <taxon>Euteleostomi</taxon>
        <taxon>Lepidosauria</taxon>
        <taxon>Squamata</taxon>
        <taxon>Bifurcata</taxon>
        <taxon>Unidentata</taxon>
        <taxon>Episquamata</taxon>
        <taxon>Toxicofera</taxon>
        <taxon>Anguimorpha</taxon>
        <taxon>Paleoanguimorpha</taxon>
        <taxon>Varanoidea</taxon>
        <taxon>Varanidae</taxon>
        <taxon>Varanus</taxon>
    </lineage>
</organism>
<reference evidence="8" key="2">
    <citation type="submission" date="2025-09" db="UniProtKB">
        <authorList>
            <consortium name="Ensembl"/>
        </authorList>
    </citation>
    <scope>IDENTIFICATION</scope>
</reference>